<evidence type="ECO:0000313" key="2">
    <source>
        <dbReference type="EMBL" id="CAG9766400.1"/>
    </source>
</evidence>
<evidence type="ECO:0000256" key="1">
    <source>
        <dbReference type="SAM" id="MobiDB-lite"/>
    </source>
</evidence>
<organism evidence="2 3">
    <name type="scientific">Ceutorhynchus assimilis</name>
    <name type="common">cabbage seed weevil</name>
    <dbReference type="NCBI Taxonomy" id="467358"/>
    <lineage>
        <taxon>Eukaryota</taxon>
        <taxon>Metazoa</taxon>
        <taxon>Ecdysozoa</taxon>
        <taxon>Arthropoda</taxon>
        <taxon>Hexapoda</taxon>
        <taxon>Insecta</taxon>
        <taxon>Pterygota</taxon>
        <taxon>Neoptera</taxon>
        <taxon>Endopterygota</taxon>
        <taxon>Coleoptera</taxon>
        <taxon>Polyphaga</taxon>
        <taxon>Cucujiformia</taxon>
        <taxon>Curculionidae</taxon>
        <taxon>Ceutorhynchinae</taxon>
        <taxon>Ceutorhynchus</taxon>
    </lineage>
</organism>
<feature type="compositionally biased region" description="Low complexity" evidence="1">
    <location>
        <begin position="113"/>
        <end position="122"/>
    </location>
</feature>
<accession>A0A9N9QN89</accession>
<dbReference type="PANTHER" id="PTHR16260">
    <property type="entry name" value="SIMILAR TO 1700123O20RIK PROTEIN"/>
    <property type="match status" value="1"/>
</dbReference>
<dbReference type="Pfam" id="PF14969">
    <property type="entry name" value="DUF4508"/>
    <property type="match status" value="1"/>
</dbReference>
<dbReference type="AlphaFoldDB" id="A0A9N9QN89"/>
<protein>
    <submittedName>
        <fullName evidence="2">Uncharacterized protein</fullName>
    </submittedName>
</protein>
<proteinExistence type="predicted"/>
<dbReference type="EMBL" id="OU892279">
    <property type="protein sequence ID" value="CAG9766400.1"/>
    <property type="molecule type" value="Genomic_DNA"/>
</dbReference>
<name>A0A9N9QN89_9CUCU</name>
<dbReference type="OrthoDB" id="6514241at2759"/>
<feature type="region of interest" description="Disordered" evidence="1">
    <location>
        <begin position="108"/>
        <end position="133"/>
    </location>
</feature>
<sequence length="133" mass="15685">MSSSINSSQQLRYMVQWFSEWSELQRSDFLPILADNYAHRAYVNGIVNSISNMDCRDKPMSLFECRIKLFKEWFTQWNIELKEAFLKKIGEIDEKFVEKLNAEIEEKAETLQNNEDGVNNGENEADNHIRVED</sequence>
<dbReference type="PANTHER" id="PTHR16260:SF3">
    <property type="entry name" value="CHROMOSOME 14 OPEN READING FRAME 119-LIKE-RELATED"/>
    <property type="match status" value="1"/>
</dbReference>
<evidence type="ECO:0000313" key="3">
    <source>
        <dbReference type="Proteomes" id="UP001152799"/>
    </source>
</evidence>
<gene>
    <name evidence="2" type="ORF">CEUTPL_LOCUS6985</name>
</gene>
<reference evidence="2" key="1">
    <citation type="submission" date="2022-01" db="EMBL/GenBank/DDBJ databases">
        <authorList>
            <person name="King R."/>
        </authorList>
    </citation>
    <scope>NUCLEOTIDE SEQUENCE</scope>
</reference>
<dbReference type="InterPro" id="IPR028019">
    <property type="entry name" value="DUF4508"/>
</dbReference>
<dbReference type="Proteomes" id="UP001152799">
    <property type="component" value="Chromosome 3"/>
</dbReference>
<keyword evidence="3" id="KW-1185">Reference proteome</keyword>